<protein>
    <submittedName>
        <fullName evidence="2">Uncharacterized protein</fullName>
    </submittedName>
</protein>
<reference evidence="2 3" key="1">
    <citation type="journal article" date="2020" name="Phytopathology">
        <title>A high-quality genome resource of Botrytis fragariae, a new and rapidly spreading fungal pathogen causing strawberry gray mold in the U.S.A.</title>
        <authorList>
            <person name="Wu Y."/>
            <person name="Saski C.A."/>
            <person name="Schnabel G."/>
            <person name="Xiao S."/>
            <person name="Hu M."/>
        </authorList>
    </citation>
    <scope>NUCLEOTIDE SEQUENCE [LARGE SCALE GENOMIC DNA]</scope>
    <source>
        <strain evidence="2 3">BVB16</strain>
    </source>
</reference>
<evidence type="ECO:0000313" key="3">
    <source>
        <dbReference type="Proteomes" id="UP000531561"/>
    </source>
</evidence>
<dbReference type="OrthoDB" id="3509727at2759"/>
<dbReference type="AlphaFoldDB" id="A0A8H6AM03"/>
<feature type="compositionally biased region" description="Basic and acidic residues" evidence="1">
    <location>
        <begin position="28"/>
        <end position="37"/>
    </location>
</feature>
<evidence type="ECO:0000313" key="2">
    <source>
        <dbReference type="EMBL" id="KAF5870041.1"/>
    </source>
</evidence>
<dbReference type="RefSeq" id="XP_037188988.1">
    <property type="nucleotide sequence ID" value="XM_037340520.1"/>
</dbReference>
<keyword evidence="3" id="KW-1185">Reference proteome</keyword>
<comment type="caution">
    <text evidence="2">The sequence shown here is derived from an EMBL/GenBank/DDBJ whole genome shotgun (WGS) entry which is preliminary data.</text>
</comment>
<dbReference type="GeneID" id="59264212"/>
<feature type="compositionally biased region" description="Acidic residues" evidence="1">
    <location>
        <begin position="13"/>
        <end position="25"/>
    </location>
</feature>
<proteinExistence type="predicted"/>
<organism evidence="2 3">
    <name type="scientific">Botrytis fragariae</name>
    <dbReference type="NCBI Taxonomy" id="1964551"/>
    <lineage>
        <taxon>Eukaryota</taxon>
        <taxon>Fungi</taxon>
        <taxon>Dikarya</taxon>
        <taxon>Ascomycota</taxon>
        <taxon>Pezizomycotina</taxon>
        <taxon>Leotiomycetes</taxon>
        <taxon>Helotiales</taxon>
        <taxon>Sclerotiniaceae</taxon>
        <taxon>Botrytis</taxon>
    </lineage>
</organism>
<evidence type="ECO:0000256" key="1">
    <source>
        <dbReference type="SAM" id="MobiDB-lite"/>
    </source>
</evidence>
<feature type="region of interest" description="Disordered" evidence="1">
    <location>
        <begin position="1"/>
        <end position="37"/>
    </location>
</feature>
<dbReference type="EMBL" id="JABFCT010000015">
    <property type="protein sequence ID" value="KAF5870041.1"/>
    <property type="molecule type" value="Genomic_DNA"/>
</dbReference>
<name>A0A8H6AM03_9HELO</name>
<gene>
    <name evidence="2" type="ORF">Bfra_010187</name>
</gene>
<accession>A0A8H6AM03</accession>
<sequence length="227" mass="26798">MMLDTSDVGSEAPELEEAEQEELYESAEPPRKKNRGIDDSIIHAHGELLKAYLSIPSRIAKRNSEISTCRELLEGYRAENKIRQNEADIEKQMRRFGNDKEEFVEGYIEPLIKLLREQPMIKCIPENKEIMELYERRHELEELIERYEEDPDLLEHGQAFLNYFHERVWQEHFVRVQENVAWCEEDIEESEKLQVDLRTMLVNSGIILRGRGLPMRRIDDSGNPVED</sequence>
<dbReference type="Proteomes" id="UP000531561">
    <property type="component" value="Unassembled WGS sequence"/>
</dbReference>